<proteinExistence type="predicted"/>
<dbReference type="AlphaFoldDB" id="A0A1A9N7B4"/>
<comment type="caution">
    <text evidence="3">The sequence shown here is derived from an EMBL/GenBank/DDBJ whole genome shotgun (WGS) entry which is preliminary data.</text>
</comment>
<dbReference type="EMBL" id="LXJZ01000179">
    <property type="protein sequence ID" value="OAJ57339.1"/>
    <property type="molecule type" value="Genomic_DNA"/>
</dbReference>
<dbReference type="Proteomes" id="UP000077961">
    <property type="component" value="Unassembled WGS sequence"/>
</dbReference>
<reference evidence="4 5" key="1">
    <citation type="submission" date="2016-04" db="EMBL/GenBank/DDBJ databases">
        <title>Reclassification of Paraburkholderia panaciterrae (Farh et al. 2015) Dobritsa &amp; Samadpour 2016 as a later homotypic synonym of Paraburkholderia ginsengiterrae (Farh et al. 2015) Dobritsa &amp; Samadpour 2016.</title>
        <authorList>
            <person name="Dobritsa A.P."/>
            <person name="Kutumbaka K."/>
            <person name="Samadpour M."/>
        </authorList>
    </citation>
    <scope>NUCLEOTIDE SEQUENCE [LARGE SCALE GENOMIC DNA]</scope>
    <source>
        <strain evidence="3 5">DCY85</strain>
        <strain evidence="2 4">DCY85-1</strain>
    </source>
</reference>
<organism evidence="3 5">
    <name type="scientific">Paraburkholderia ginsengiterrae</name>
    <dbReference type="NCBI Taxonomy" id="1462993"/>
    <lineage>
        <taxon>Bacteria</taxon>
        <taxon>Pseudomonadati</taxon>
        <taxon>Pseudomonadota</taxon>
        <taxon>Betaproteobacteria</taxon>
        <taxon>Burkholderiales</taxon>
        <taxon>Burkholderiaceae</taxon>
        <taxon>Paraburkholderia</taxon>
    </lineage>
</organism>
<keyword evidence="1" id="KW-0812">Transmembrane</keyword>
<name>A0A1A9N7B4_9BURK</name>
<dbReference type="RefSeq" id="WP_064269082.1">
    <property type="nucleotide sequence ID" value="NZ_LXJZ01000179.1"/>
</dbReference>
<evidence type="ECO:0000313" key="2">
    <source>
        <dbReference type="EMBL" id="OAJ57339.1"/>
    </source>
</evidence>
<evidence type="ECO:0000313" key="5">
    <source>
        <dbReference type="Proteomes" id="UP000078116"/>
    </source>
</evidence>
<protein>
    <submittedName>
        <fullName evidence="3">Uncharacterized protein</fullName>
    </submittedName>
</protein>
<dbReference type="STRING" id="1462993.A6V36_31455"/>
<keyword evidence="1" id="KW-1133">Transmembrane helix</keyword>
<sequence>MKASTATALRANFVLCLVSIAIAIVPCVSLVSVLGLLDDGAPIWPYQGSIFLLAALIMLVLRWRARRAFDAARQAHKVQLIGKQGLEASIDDDCPFAWLVQLHLELRGHQCIH</sequence>
<dbReference type="EMBL" id="LXKA01000298">
    <property type="protein sequence ID" value="OAJ58940.1"/>
    <property type="molecule type" value="Genomic_DNA"/>
</dbReference>
<feature type="transmembrane region" description="Helical" evidence="1">
    <location>
        <begin position="43"/>
        <end position="63"/>
    </location>
</feature>
<feature type="transmembrane region" description="Helical" evidence="1">
    <location>
        <begin position="12"/>
        <end position="37"/>
    </location>
</feature>
<evidence type="ECO:0000313" key="3">
    <source>
        <dbReference type="EMBL" id="OAJ58940.1"/>
    </source>
</evidence>
<evidence type="ECO:0000256" key="1">
    <source>
        <dbReference type="SAM" id="Phobius"/>
    </source>
</evidence>
<gene>
    <name evidence="2" type="ORF">A6V36_31455</name>
    <name evidence="3" type="ORF">A6V37_28055</name>
</gene>
<accession>A0A1A9N7B4</accession>
<evidence type="ECO:0000313" key="4">
    <source>
        <dbReference type="Proteomes" id="UP000077961"/>
    </source>
</evidence>
<dbReference type="Proteomes" id="UP000078116">
    <property type="component" value="Unassembled WGS sequence"/>
</dbReference>
<keyword evidence="4" id="KW-1185">Reference proteome</keyword>
<dbReference type="OrthoDB" id="9133979at2"/>
<keyword evidence="1" id="KW-0472">Membrane</keyword>